<dbReference type="GO" id="GO:1990281">
    <property type="term" value="C:efflux pump complex"/>
    <property type="evidence" value="ECO:0007669"/>
    <property type="project" value="TreeGrafter"/>
</dbReference>
<comment type="similarity">
    <text evidence="1">Belongs to the membrane fusion protein (MFP) (TC 8.A.1) family.</text>
</comment>
<feature type="domain" description="Multidrug resistance protein MdtA-like barrel-sandwich hybrid" evidence="3">
    <location>
        <begin position="82"/>
        <end position="202"/>
    </location>
</feature>
<dbReference type="GO" id="GO:0015562">
    <property type="term" value="F:efflux transmembrane transporter activity"/>
    <property type="evidence" value="ECO:0007669"/>
    <property type="project" value="TreeGrafter"/>
</dbReference>
<evidence type="ECO:0000259" key="3">
    <source>
        <dbReference type="Pfam" id="PF25917"/>
    </source>
</evidence>
<dbReference type="Gene3D" id="2.40.30.170">
    <property type="match status" value="1"/>
</dbReference>
<dbReference type="InterPro" id="IPR058625">
    <property type="entry name" value="MdtA-like_BSH"/>
</dbReference>
<dbReference type="STRING" id="267850.ADINL_1267"/>
<dbReference type="PATRIC" id="fig|267850.7.peg.1262"/>
<dbReference type="PANTHER" id="PTHR30469:SF15">
    <property type="entry name" value="HLYD FAMILY OF SECRETION PROTEINS"/>
    <property type="match status" value="1"/>
</dbReference>
<dbReference type="EMBL" id="JMSZ01000016">
    <property type="protein sequence ID" value="KDE40675.1"/>
    <property type="molecule type" value="Genomic_DNA"/>
</dbReference>
<protein>
    <submittedName>
        <fullName evidence="5">Membrane-fusion protein</fullName>
    </submittedName>
</protein>
<dbReference type="Gene3D" id="1.10.287.470">
    <property type="entry name" value="Helix hairpin bin"/>
    <property type="match status" value="1"/>
</dbReference>
<keyword evidence="2" id="KW-0175">Coiled coil</keyword>
<dbReference type="AlphaFoldDB" id="A0A063Y6A4"/>
<evidence type="ECO:0000313" key="5">
    <source>
        <dbReference type="EMBL" id="KDE40675.1"/>
    </source>
</evidence>
<proteinExistence type="inferred from homology"/>
<evidence type="ECO:0000256" key="2">
    <source>
        <dbReference type="SAM" id="Coils"/>
    </source>
</evidence>
<evidence type="ECO:0000313" key="6">
    <source>
        <dbReference type="Proteomes" id="UP000027318"/>
    </source>
</evidence>
<gene>
    <name evidence="5" type="ORF">ADINL_1267</name>
</gene>
<comment type="caution">
    <text evidence="5">The sequence shown here is derived from an EMBL/GenBank/DDBJ whole genome shotgun (WGS) entry which is preliminary data.</text>
</comment>
<organism evidence="5 6">
    <name type="scientific">Nitrincola lacisaponensis</name>
    <dbReference type="NCBI Taxonomy" id="267850"/>
    <lineage>
        <taxon>Bacteria</taxon>
        <taxon>Pseudomonadati</taxon>
        <taxon>Pseudomonadota</taxon>
        <taxon>Gammaproteobacteria</taxon>
        <taxon>Oceanospirillales</taxon>
        <taxon>Oceanospirillaceae</taxon>
        <taxon>Nitrincola</taxon>
    </lineage>
</organism>
<dbReference type="Pfam" id="PF25917">
    <property type="entry name" value="BSH_RND"/>
    <property type="match status" value="1"/>
</dbReference>
<reference evidence="5 6" key="1">
    <citation type="journal article" date="2005" name="Int. J. Syst. Evol. Microbiol.">
        <title>Nitrincola lacisaponensis gen. nov., sp. nov., a novel alkaliphilic bacterium isolated from an alkaline, saline lake.</title>
        <authorList>
            <person name="Dimitriu P.A."/>
            <person name="Shukla S.K."/>
            <person name="Conradt J."/>
            <person name="Marquez M.C."/>
            <person name="Ventosa A."/>
            <person name="Maglia A."/>
            <person name="Peyton B.M."/>
            <person name="Pinkart H.C."/>
            <person name="Mormile M.R."/>
        </authorList>
    </citation>
    <scope>NUCLEOTIDE SEQUENCE [LARGE SCALE GENOMIC DNA]</scope>
    <source>
        <strain evidence="5 6">4CA</strain>
    </source>
</reference>
<dbReference type="OrthoDB" id="9806939at2"/>
<name>A0A063Y6A4_9GAMM</name>
<dbReference type="SUPFAM" id="SSF111369">
    <property type="entry name" value="HlyD-like secretion proteins"/>
    <property type="match status" value="1"/>
</dbReference>
<dbReference type="InterPro" id="IPR058792">
    <property type="entry name" value="Beta-barrel_RND_2"/>
</dbReference>
<dbReference type="Pfam" id="PF25954">
    <property type="entry name" value="Beta-barrel_RND_2"/>
    <property type="match status" value="1"/>
</dbReference>
<feature type="coiled-coil region" evidence="2">
    <location>
        <begin position="120"/>
        <end position="178"/>
    </location>
</feature>
<dbReference type="NCBIfam" id="TIGR01730">
    <property type="entry name" value="RND_mfp"/>
    <property type="match status" value="1"/>
</dbReference>
<dbReference type="PANTHER" id="PTHR30469">
    <property type="entry name" value="MULTIDRUG RESISTANCE PROTEIN MDTA"/>
    <property type="match status" value="1"/>
</dbReference>
<evidence type="ECO:0000259" key="4">
    <source>
        <dbReference type="Pfam" id="PF25954"/>
    </source>
</evidence>
<dbReference type="Proteomes" id="UP000027318">
    <property type="component" value="Unassembled WGS sequence"/>
</dbReference>
<feature type="domain" description="CusB-like beta-barrel" evidence="4">
    <location>
        <begin position="216"/>
        <end position="282"/>
    </location>
</feature>
<dbReference type="InterPro" id="IPR006143">
    <property type="entry name" value="RND_pump_MFP"/>
</dbReference>
<dbReference type="RefSeq" id="WP_051632606.1">
    <property type="nucleotide sequence ID" value="NZ_JMSZ01000016.1"/>
</dbReference>
<keyword evidence="6" id="KW-1185">Reference proteome</keyword>
<dbReference type="Gene3D" id="2.40.50.100">
    <property type="match status" value="1"/>
</dbReference>
<evidence type="ECO:0000256" key="1">
    <source>
        <dbReference type="ARBA" id="ARBA00009477"/>
    </source>
</evidence>
<accession>A0A063Y6A4</accession>
<sequence>MAPFFTGRKLNVSLLLALLLTLLLAVWLFSGSIYSSATEAPDFTPDSQAQGLPRVETRILESQTYSPLLKLQGQLEPIRHLQLNSRLSSDLTTWHVRLGETVQANQLLLSLDPEDRQAQLQRAEADLRVAEADLRAAERLQRQSLVSENDLLRLQASVATARAERDRLQLELNHTEIRAPFAGTVEALPVEVGSNVQPGDVLLSLTDTGQLKLTGQIPQQQVHQLTEGLAVEAILLDGRRLTGHLSFIASVADSQTRSYRIEALIDNDAFKRVAGASATLHIHLPDRQAHRFSAALLSLDDAGQTGAWVLDSDEKLVFLPVEILSLDTSGVWVSGLPDRVELVTQGAGFVEPGQRVQASRVEPD</sequence>